<protein>
    <recommendedName>
        <fullName evidence="4">DEAD/DEAH box helicase domain-containing protein</fullName>
    </recommendedName>
</protein>
<dbReference type="RefSeq" id="XP_007398379.1">
    <property type="nucleotide sequence ID" value="XM_007398317.1"/>
</dbReference>
<dbReference type="InterPro" id="IPR027417">
    <property type="entry name" value="P-loop_NTPase"/>
</dbReference>
<evidence type="ECO:0000313" key="3">
    <source>
        <dbReference type="Proteomes" id="UP000008370"/>
    </source>
</evidence>
<organism evidence="2 3">
    <name type="scientific">Phanerochaete carnosa (strain HHB-10118-sp)</name>
    <name type="common">White-rot fungus</name>
    <name type="synonym">Peniophora carnosa</name>
    <dbReference type="NCBI Taxonomy" id="650164"/>
    <lineage>
        <taxon>Eukaryota</taxon>
        <taxon>Fungi</taxon>
        <taxon>Dikarya</taxon>
        <taxon>Basidiomycota</taxon>
        <taxon>Agaricomycotina</taxon>
        <taxon>Agaricomycetes</taxon>
        <taxon>Polyporales</taxon>
        <taxon>Phanerochaetaceae</taxon>
        <taxon>Phanerochaete</taxon>
    </lineage>
</organism>
<dbReference type="SUPFAM" id="SSF52540">
    <property type="entry name" value="P-loop containing nucleoside triphosphate hydrolases"/>
    <property type="match status" value="1"/>
</dbReference>
<dbReference type="OrthoDB" id="2499463at2759"/>
<feature type="region of interest" description="Disordered" evidence="1">
    <location>
        <begin position="1"/>
        <end position="73"/>
    </location>
</feature>
<name>K5WTE0_PHACS</name>
<evidence type="ECO:0000313" key="2">
    <source>
        <dbReference type="EMBL" id="EKM53697.1"/>
    </source>
</evidence>
<reference evidence="2 3" key="1">
    <citation type="journal article" date="2012" name="BMC Genomics">
        <title>Comparative genomics of the white-rot fungi, Phanerochaete carnosa and P. chrysosporium, to elucidate the genetic basis of the distinct wood types they colonize.</title>
        <authorList>
            <person name="Suzuki H."/>
            <person name="MacDonald J."/>
            <person name="Syed K."/>
            <person name="Salamov A."/>
            <person name="Hori C."/>
            <person name="Aerts A."/>
            <person name="Henrissat B."/>
            <person name="Wiebenga A."/>
            <person name="vanKuyk P.A."/>
            <person name="Barry K."/>
            <person name="Lindquist E."/>
            <person name="LaButti K."/>
            <person name="Lapidus A."/>
            <person name="Lucas S."/>
            <person name="Coutinho P."/>
            <person name="Gong Y."/>
            <person name="Samejima M."/>
            <person name="Mahadevan R."/>
            <person name="Abou-Zaid M."/>
            <person name="de Vries R.P."/>
            <person name="Igarashi K."/>
            <person name="Yadav J.S."/>
            <person name="Grigoriev I.V."/>
            <person name="Master E.R."/>
        </authorList>
    </citation>
    <scope>NUCLEOTIDE SEQUENCE [LARGE SCALE GENOMIC DNA]</scope>
    <source>
        <strain evidence="2 3">HHB-10118-sp</strain>
    </source>
</reference>
<evidence type="ECO:0008006" key="4">
    <source>
        <dbReference type="Google" id="ProtNLM"/>
    </source>
</evidence>
<dbReference type="AlphaFoldDB" id="K5WTE0"/>
<accession>K5WTE0</accession>
<dbReference type="GeneID" id="18921042"/>
<dbReference type="KEGG" id="pco:PHACADRAFT_99149"/>
<sequence length="181" mass="19778">MAPTHGSKKTPSGSHISAATRVGGSRSAQATRGQGSHRSHSTSGSQHAQGPRQHLQTSSQNGSSASSGPHLRPQLTDAQIQMLGERMRDKYGWQEDPHFFQLDDTRWQIERVNRIIQASTGQGKTAVVAGPYAWQDILGARDVTIMVVPLLALQPEMVRHTITFSCNCCEVQAHCWLGENI</sequence>
<proteinExistence type="predicted"/>
<dbReference type="InParanoid" id="K5WTE0"/>
<keyword evidence="3" id="KW-1185">Reference proteome</keyword>
<dbReference type="Proteomes" id="UP000008370">
    <property type="component" value="Unassembled WGS sequence"/>
</dbReference>
<gene>
    <name evidence="2" type="ORF">PHACADRAFT_99149</name>
</gene>
<feature type="compositionally biased region" description="Low complexity" evidence="1">
    <location>
        <begin position="58"/>
        <end position="67"/>
    </location>
</feature>
<evidence type="ECO:0000256" key="1">
    <source>
        <dbReference type="SAM" id="MobiDB-lite"/>
    </source>
</evidence>
<dbReference type="HOGENOM" id="CLU_1489506_0_0_1"/>
<dbReference type="EMBL" id="JH930474">
    <property type="protein sequence ID" value="EKM53697.1"/>
    <property type="molecule type" value="Genomic_DNA"/>
</dbReference>